<evidence type="ECO:0000313" key="1">
    <source>
        <dbReference type="EMBL" id="CAG8838840.1"/>
    </source>
</evidence>
<accession>A0ABN7WTN9</accession>
<evidence type="ECO:0000313" key="2">
    <source>
        <dbReference type="Proteomes" id="UP000789901"/>
    </source>
</evidence>
<dbReference type="Proteomes" id="UP000789901">
    <property type="component" value="Unassembled WGS sequence"/>
</dbReference>
<proteinExistence type="predicted"/>
<sequence>MLEKCAVYDYTQWFDIRFEGISLELEDFLANNLPFDAILFEQFNGDIIKYWTFINCETYKELANL</sequence>
<dbReference type="EMBL" id="CAJVQB010059115">
    <property type="protein sequence ID" value="CAG8838840.1"/>
    <property type="molecule type" value="Genomic_DNA"/>
</dbReference>
<protein>
    <submittedName>
        <fullName evidence="1">39663_t:CDS:1</fullName>
    </submittedName>
</protein>
<comment type="caution">
    <text evidence="1">The sequence shown here is derived from an EMBL/GenBank/DDBJ whole genome shotgun (WGS) entry which is preliminary data.</text>
</comment>
<gene>
    <name evidence="1" type="ORF">GMARGA_LOCUS34175</name>
</gene>
<name>A0ABN7WTN9_GIGMA</name>
<reference evidence="1 2" key="1">
    <citation type="submission" date="2021-06" db="EMBL/GenBank/DDBJ databases">
        <authorList>
            <person name="Kallberg Y."/>
            <person name="Tangrot J."/>
            <person name="Rosling A."/>
        </authorList>
    </citation>
    <scope>NUCLEOTIDE SEQUENCE [LARGE SCALE GENOMIC DNA]</scope>
    <source>
        <strain evidence="1 2">120-4 pot B 10/14</strain>
    </source>
</reference>
<keyword evidence="2" id="KW-1185">Reference proteome</keyword>
<organism evidence="1 2">
    <name type="scientific">Gigaspora margarita</name>
    <dbReference type="NCBI Taxonomy" id="4874"/>
    <lineage>
        <taxon>Eukaryota</taxon>
        <taxon>Fungi</taxon>
        <taxon>Fungi incertae sedis</taxon>
        <taxon>Mucoromycota</taxon>
        <taxon>Glomeromycotina</taxon>
        <taxon>Glomeromycetes</taxon>
        <taxon>Diversisporales</taxon>
        <taxon>Gigasporaceae</taxon>
        <taxon>Gigaspora</taxon>
    </lineage>
</organism>
<feature type="non-terminal residue" evidence="1">
    <location>
        <position position="65"/>
    </location>
</feature>